<dbReference type="InterPro" id="IPR017658">
    <property type="entry name" value="HhH-GPD_base_excis"/>
</dbReference>
<dbReference type="OrthoDB" id="1492580at2"/>
<dbReference type="AlphaFoldDB" id="A0A255H501"/>
<accession>A0A255H501</accession>
<protein>
    <submittedName>
        <fullName evidence="2">Fe-S cluster assembly protein HesB</fullName>
    </submittedName>
</protein>
<dbReference type="RefSeq" id="WP_094363505.1">
    <property type="nucleotide sequence ID" value="NZ_NMVQ01000010.1"/>
</dbReference>
<reference evidence="2 3" key="1">
    <citation type="submission" date="2017-07" db="EMBL/GenBank/DDBJ databases">
        <title>Draft whole genome sequences of clinical Proprionibacteriaceae strains.</title>
        <authorList>
            <person name="Bernier A.-M."/>
            <person name="Bernard K."/>
            <person name="Domingo M.-C."/>
        </authorList>
    </citation>
    <scope>NUCLEOTIDE SEQUENCE [LARGE SCALE GENOMIC DNA]</scope>
    <source>
        <strain evidence="2 3">NML 130396</strain>
    </source>
</reference>
<dbReference type="InterPro" id="IPR003265">
    <property type="entry name" value="HhH-GPD_domain"/>
</dbReference>
<evidence type="ECO:0000313" key="3">
    <source>
        <dbReference type="Proteomes" id="UP000216311"/>
    </source>
</evidence>
<dbReference type="GO" id="GO:0006284">
    <property type="term" value="P:base-excision repair"/>
    <property type="evidence" value="ECO:0007669"/>
    <property type="project" value="InterPro"/>
</dbReference>
<dbReference type="Pfam" id="PF00730">
    <property type="entry name" value="HhH-GPD"/>
    <property type="match status" value="1"/>
</dbReference>
<dbReference type="GO" id="GO:0003824">
    <property type="term" value="F:catalytic activity"/>
    <property type="evidence" value="ECO:0007669"/>
    <property type="project" value="InterPro"/>
</dbReference>
<dbReference type="InterPro" id="IPR011257">
    <property type="entry name" value="DNA_glycosylase"/>
</dbReference>
<evidence type="ECO:0000259" key="1">
    <source>
        <dbReference type="Pfam" id="PF00730"/>
    </source>
</evidence>
<name>A0A255H501_9ACTN</name>
<gene>
    <name evidence="2" type="ORF">CGZ93_07345</name>
</gene>
<dbReference type="SUPFAM" id="SSF48150">
    <property type="entry name" value="DNA-glycosylase"/>
    <property type="match status" value="1"/>
</dbReference>
<sequence>MTTRKLWLTGNETADRLLSEDPNALLLGMTLDQQVPMEKAFSGPAVIAERMGGKLDVAAIAAMDTEEFVALCSQRPAIHRFPGSMGKRVQQVCRALVDDYQGDAENLWAGVDDGAALFKRIKALPGFGDQKAKIFVAMLGKLWGVTPKGWQQAAGEYGTKELLSVADVTDEASLQKVREAKKRMKAAAKAAKEEA</sequence>
<dbReference type="NCBIfam" id="TIGR03252">
    <property type="entry name" value="HhH-GPD-type base excision DNA repair protein"/>
    <property type="match status" value="1"/>
</dbReference>
<evidence type="ECO:0000313" key="2">
    <source>
        <dbReference type="EMBL" id="OYO22659.1"/>
    </source>
</evidence>
<organism evidence="2 3">
    <name type="scientific">Enemella dayhoffiae</name>
    <dbReference type="NCBI Taxonomy" id="2016507"/>
    <lineage>
        <taxon>Bacteria</taxon>
        <taxon>Bacillati</taxon>
        <taxon>Actinomycetota</taxon>
        <taxon>Actinomycetes</taxon>
        <taxon>Propionibacteriales</taxon>
        <taxon>Propionibacteriaceae</taxon>
        <taxon>Enemella</taxon>
    </lineage>
</organism>
<comment type="caution">
    <text evidence="2">The sequence shown here is derived from an EMBL/GenBank/DDBJ whole genome shotgun (WGS) entry which is preliminary data.</text>
</comment>
<keyword evidence="3" id="KW-1185">Reference proteome</keyword>
<dbReference type="EMBL" id="NMVQ01000010">
    <property type="protein sequence ID" value="OYO22659.1"/>
    <property type="molecule type" value="Genomic_DNA"/>
</dbReference>
<dbReference type="Proteomes" id="UP000216311">
    <property type="component" value="Unassembled WGS sequence"/>
</dbReference>
<proteinExistence type="predicted"/>
<feature type="domain" description="HhH-GPD" evidence="1">
    <location>
        <begin position="29"/>
        <end position="185"/>
    </location>
</feature>